<dbReference type="InterPro" id="IPR000857">
    <property type="entry name" value="MyTH4_dom"/>
</dbReference>
<protein>
    <recommendedName>
        <fullName evidence="8">SH3 domain-containing protein</fullName>
    </recommendedName>
</protein>
<feature type="non-terminal residue" evidence="6">
    <location>
        <position position="232"/>
    </location>
</feature>
<dbReference type="SMART" id="SM00326">
    <property type="entry name" value="SH3"/>
    <property type="match status" value="1"/>
</dbReference>
<dbReference type="PROSITE" id="PS51016">
    <property type="entry name" value="MYTH4"/>
    <property type="match status" value="1"/>
</dbReference>
<evidence type="ECO:0008006" key="8">
    <source>
        <dbReference type="Google" id="ProtNLM"/>
    </source>
</evidence>
<feature type="domain" description="MyTH4" evidence="5">
    <location>
        <begin position="155"/>
        <end position="232"/>
    </location>
</feature>
<dbReference type="PANTHER" id="PTHR22692:SF16">
    <property type="entry name" value="MYOSIN XVB"/>
    <property type="match status" value="1"/>
</dbReference>
<evidence type="ECO:0000313" key="7">
    <source>
        <dbReference type="Proteomes" id="UP000228934"/>
    </source>
</evidence>
<accession>A0A2G9S9I7</accession>
<dbReference type="Gene3D" id="1.25.40.530">
    <property type="entry name" value="MyTH4 domain"/>
    <property type="match status" value="1"/>
</dbReference>
<reference evidence="7" key="1">
    <citation type="journal article" date="2017" name="Nat. Commun.">
        <title>The North American bullfrog draft genome provides insight into hormonal regulation of long noncoding RNA.</title>
        <authorList>
            <person name="Hammond S.A."/>
            <person name="Warren R.L."/>
            <person name="Vandervalk B.P."/>
            <person name="Kucuk E."/>
            <person name="Khan H."/>
            <person name="Gibb E.A."/>
            <person name="Pandoh P."/>
            <person name="Kirk H."/>
            <person name="Zhao Y."/>
            <person name="Jones M."/>
            <person name="Mungall A.J."/>
            <person name="Coope R."/>
            <person name="Pleasance S."/>
            <person name="Moore R.A."/>
            <person name="Holt R.A."/>
            <person name="Round J.M."/>
            <person name="Ohora S."/>
            <person name="Walle B.V."/>
            <person name="Veldhoen N."/>
            <person name="Helbing C.C."/>
            <person name="Birol I."/>
        </authorList>
    </citation>
    <scope>NUCLEOTIDE SEQUENCE [LARGE SCALE GENOMIC DNA]</scope>
</reference>
<dbReference type="InterPro" id="IPR001452">
    <property type="entry name" value="SH3_domain"/>
</dbReference>
<dbReference type="EMBL" id="KV925355">
    <property type="protein sequence ID" value="PIO36810.1"/>
    <property type="molecule type" value="Genomic_DNA"/>
</dbReference>
<evidence type="ECO:0000259" key="4">
    <source>
        <dbReference type="PROSITE" id="PS50002"/>
    </source>
</evidence>
<sequence>MSDSRTLRFCLRTEDLSLRSDRAQALKSLVELFLQELVKESNHVVALRSHFTDDKSLLQFKKGDIIKVMPMDGLEPGWQFGSLGGHSGLFPSRFVQPAAAPDYYSPVEKRESQNIKPRPVGLRRTFSTESGKVSEGSIQNQSPSPSPQPTDATHYTMVPIQESLILFNDKELNELATNNFMALMRFMGDQQYREQDDVKCIYEILVLCREKPILKDEVYCQVLKQITENPKQ</sequence>
<feature type="domain" description="SH3" evidence="4">
    <location>
        <begin position="39"/>
        <end position="100"/>
    </location>
</feature>
<dbReference type="AlphaFoldDB" id="A0A2G9S9I7"/>
<evidence type="ECO:0000256" key="3">
    <source>
        <dbReference type="SAM" id="MobiDB-lite"/>
    </source>
</evidence>
<dbReference type="InterPro" id="IPR036028">
    <property type="entry name" value="SH3-like_dom_sf"/>
</dbReference>
<dbReference type="Proteomes" id="UP000228934">
    <property type="component" value="Unassembled WGS sequence"/>
</dbReference>
<gene>
    <name evidence="6" type="ORF">AB205_0097290</name>
</gene>
<dbReference type="InterPro" id="IPR051567">
    <property type="entry name" value="Unconventional_Myosin_ATPase"/>
</dbReference>
<dbReference type="Gene3D" id="2.30.30.40">
    <property type="entry name" value="SH3 Domains"/>
    <property type="match status" value="1"/>
</dbReference>
<evidence type="ECO:0000259" key="5">
    <source>
        <dbReference type="PROSITE" id="PS51016"/>
    </source>
</evidence>
<keyword evidence="1 2" id="KW-0728">SH3 domain</keyword>
<dbReference type="SMART" id="SM00139">
    <property type="entry name" value="MyTH4"/>
    <property type="match status" value="1"/>
</dbReference>
<dbReference type="Pfam" id="PF00784">
    <property type="entry name" value="MyTH4"/>
    <property type="match status" value="1"/>
</dbReference>
<dbReference type="PROSITE" id="PS50002">
    <property type="entry name" value="SH3"/>
    <property type="match status" value="1"/>
</dbReference>
<evidence type="ECO:0000313" key="6">
    <source>
        <dbReference type="EMBL" id="PIO36810.1"/>
    </source>
</evidence>
<dbReference type="Pfam" id="PF07653">
    <property type="entry name" value="SH3_2"/>
    <property type="match status" value="1"/>
</dbReference>
<evidence type="ECO:0000256" key="2">
    <source>
        <dbReference type="PROSITE-ProRule" id="PRU00192"/>
    </source>
</evidence>
<proteinExistence type="predicted"/>
<feature type="region of interest" description="Disordered" evidence="3">
    <location>
        <begin position="105"/>
        <end position="153"/>
    </location>
</feature>
<dbReference type="InterPro" id="IPR038185">
    <property type="entry name" value="MyTH4_dom_sf"/>
</dbReference>
<dbReference type="SUPFAM" id="SSF50044">
    <property type="entry name" value="SH3-domain"/>
    <property type="match status" value="1"/>
</dbReference>
<organism evidence="6 7">
    <name type="scientific">Aquarana catesbeiana</name>
    <name type="common">American bullfrog</name>
    <name type="synonym">Rana catesbeiana</name>
    <dbReference type="NCBI Taxonomy" id="8400"/>
    <lineage>
        <taxon>Eukaryota</taxon>
        <taxon>Metazoa</taxon>
        <taxon>Chordata</taxon>
        <taxon>Craniata</taxon>
        <taxon>Vertebrata</taxon>
        <taxon>Euteleostomi</taxon>
        <taxon>Amphibia</taxon>
        <taxon>Batrachia</taxon>
        <taxon>Anura</taxon>
        <taxon>Neobatrachia</taxon>
        <taxon>Ranoidea</taxon>
        <taxon>Ranidae</taxon>
        <taxon>Aquarana</taxon>
    </lineage>
</organism>
<evidence type="ECO:0000256" key="1">
    <source>
        <dbReference type="ARBA" id="ARBA00022443"/>
    </source>
</evidence>
<name>A0A2G9S9I7_AQUCT</name>
<dbReference type="PANTHER" id="PTHR22692">
    <property type="entry name" value="MYOSIN VII, XV"/>
    <property type="match status" value="1"/>
</dbReference>
<dbReference type="OrthoDB" id="8182952at2759"/>
<dbReference type="GO" id="GO:0005856">
    <property type="term" value="C:cytoskeleton"/>
    <property type="evidence" value="ECO:0007669"/>
    <property type="project" value="InterPro"/>
</dbReference>
<keyword evidence="7" id="KW-1185">Reference proteome</keyword>